<evidence type="ECO:0000259" key="4">
    <source>
        <dbReference type="Pfam" id="PF13205"/>
    </source>
</evidence>
<evidence type="ECO:0000256" key="1">
    <source>
        <dbReference type="ARBA" id="ARBA00022729"/>
    </source>
</evidence>
<dbReference type="Pfam" id="PF11924">
    <property type="entry name" value="IAT_beta"/>
    <property type="match status" value="1"/>
</dbReference>
<evidence type="ECO:0000259" key="3">
    <source>
        <dbReference type="Pfam" id="PF11924"/>
    </source>
</evidence>
<dbReference type="AlphaFoldDB" id="A0A0P0UQA7"/>
<feature type="domain" description="Inverse autotransporter beta-domain" evidence="3">
    <location>
        <begin position="114"/>
        <end position="389"/>
    </location>
</feature>
<dbReference type="KEGG" id="ebh:BSEPE_0338"/>
<feature type="region of interest" description="Disordered" evidence="2">
    <location>
        <begin position="619"/>
        <end position="640"/>
    </location>
</feature>
<feature type="domain" description="SbsA Ig-like" evidence="4">
    <location>
        <begin position="944"/>
        <end position="1059"/>
    </location>
</feature>
<protein>
    <submittedName>
        <fullName evidence="5">Adhesin/invasin</fullName>
    </submittedName>
</protein>
<evidence type="ECO:0000256" key="2">
    <source>
        <dbReference type="SAM" id="MobiDB-lite"/>
    </source>
</evidence>
<dbReference type="InterPro" id="IPR038177">
    <property type="entry name" value="IAT_beta_sf"/>
</dbReference>
<proteinExistence type="predicted"/>
<reference evidence="5 6" key="2">
    <citation type="journal article" date="2016" name="ISME J.">
        <title>Heterogeneous composition of key metabolic gene clusters in a vent mussel symbiont population.</title>
        <authorList>
            <person name="Ikuta T."/>
            <person name="Takaki Y."/>
            <person name="Nagai Y."/>
            <person name="Shimamura S."/>
            <person name="Tsuda M."/>
            <person name="Kawagucci S."/>
            <person name="Aoki Y."/>
            <person name="Inoue K."/>
            <person name="Teruya M."/>
            <person name="Satou K."/>
            <person name="Teruya K."/>
            <person name="Shimoji M."/>
            <person name="Tamotsu H."/>
            <person name="Hirano T."/>
            <person name="Maruyama T."/>
            <person name="Yoshida T."/>
        </authorList>
    </citation>
    <scope>NUCLEOTIDE SEQUENCE [LARGE SCALE GENOMIC DNA]</scope>
    <source>
        <strain evidence="5 6">Myojin Knoll</strain>
    </source>
</reference>
<accession>A0A0P0UQA7</accession>
<evidence type="ECO:0000313" key="5">
    <source>
        <dbReference type="EMBL" id="BAS67352.1"/>
    </source>
</evidence>
<dbReference type="STRING" id="1303921.BSEPE_0338"/>
<gene>
    <name evidence="5" type="ORF">BSEPE_0338</name>
</gene>
<sequence>MFYLSPLLIYIMNTLLTNSTQTHSSIANIAGGHISNVLNKLKQLLLFSALTLSLNVTAVDKPQSFDKEAYLNLNQEYNWNNPQTYYKKDNQGLLILKQVGSTVRNTLGATNSDNANQFGSTLKNNLKNQAINQAVSGTEGYINNKANEYANQFGAGRTEIQLGGFNSEALNYNIRTIQPLSELNEDSQDLIFFQGQLTSGQNHSERRETLNLGIGYRKLLEAGQSIAGINLFTDYETQSAHKRASIGLEYQRTNFKANFNKYQSLSDKKVIGSFTEEVLDGYDVKLEGQIPYLPWAKIKGTRYVWDKTTNANSVDIKGTILGVEVQLSDAARFEFGTEKSNSADSNSYARLSMAIPFKDSKFTNFKIADKAFKNTNKMQLGEFAWVERSNKIRIEKVTNGGTIILGEYNAFTVGATCTITDSASVSTVATTGADGSVTLPSLSIPAGLVTMSCTGGTYTDEATNAAGTVAATLRAATIYSGTGPLNLFASPLSEIAYQLADAAGGIATDITAQNIAVATAFGIAGVDLATTIPTDISPTTGTVAGNDPAGKFAIALAAVSQIMENSAADGGQSPSAAEATTLITALVTDMSDGDIDGIDDGTGTMIDIAMAISNFDNGTGNNNPATDTGSTNTGDAATATGEGSIKGNLAILKISNYDGTNAVPTVQDYIDAGVTGVTAANLVEVNKKADTATTTDSDSTVEIQALVDSVAAADASDSVLADIGTDANTASTSDTTIAEFGSILPALTDFVNANLSAYQTYIDANPGSFASPATQAEVQAMITAVNAAVNAAAASDSVLADIGTDANTASTSDTTIAEFGSILPALTDFVNANLSAYQTYIDANPGSFASPATQAEVQAMITAVNAAVTAAAASDSVLADIGTDANTASTSDTTIAEFGSILPALTGFVNANLSAYQTYIDANPGSFASPATQAEVQAMITAVNTPPTLSSSTPADNASAVAVASNIVLTFSKPMIKGSSGDIVLRRLISGTDTIIETFAFNSAKVTIGTGATQNVVTINPTADLVFNGVYHITIASGALTDVSANAYTGITNATTLNFEVIAQSIDGYKTVRSPDTDKLWLDRNLGATQVATSSTDSASYGDLYQWGRKADGHEDRTKTSTSSTLTSDITNASTTLFITSASDWVNVDSSGASRTAAWADGGVNDICPAGFSVPTDAELAADTTGATTTDIINSATAFSSFLKIPVAGLRFRSNGTLFSVGTSAHLWSRSADGSVARDLYIGSGNAIFGSPLRAHGYSVRCIKD</sequence>
<evidence type="ECO:0000313" key="6">
    <source>
        <dbReference type="Proteomes" id="UP000067399"/>
    </source>
</evidence>
<name>A0A0P0UQA7_9GAMM</name>
<keyword evidence="1" id="KW-0732">Signal</keyword>
<dbReference type="EMBL" id="AP013042">
    <property type="protein sequence ID" value="BAS67352.1"/>
    <property type="molecule type" value="Genomic_DNA"/>
</dbReference>
<dbReference type="InterPro" id="IPR024519">
    <property type="entry name" value="IAT_beta"/>
</dbReference>
<dbReference type="Proteomes" id="UP000067399">
    <property type="component" value="Chromosome"/>
</dbReference>
<organism evidence="5 6">
    <name type="scientific">endosymbiont of Bathymodiolus septemdierum str. Myojin knoll</name>
    <dbReference type="NCBI Taxonomy" id="1303921"/>
    <lineage>
        <taxon>Bacteria</taxon>
        <taxon>Pseudomonadati</taxon>
        <taxon>Pseudomonadota</taxon>
        <taxon>Gammaproteobacteria</taxon>
        <taxon>sulfur-oxidizing symbionts</taxon>
    </lineage>
</organism>
<keyword evidence="6" id="KW-1185">Reference proteome</keyword>
<dbReference type="Gene3D" id="2.40.160.160">
    <property type="entry name" value="Inverse autotransporter, beta-domain"/>
    <property type="match status" value="1"/>
</dbReference>
<reference evidence="5 6" key="1">
    <citation type="journal article" date="2000" name="Mar. Ecol. Prog. Ser.">
        <title>Phylogenetic characterization of endosymbionts in three hydrothermal vent mussels: influence on host distributions.</title>
        <authorList>
            <person name="Fujiwara Y."/>
            <person name="Takai K."/>
            <person name="Uematsu K."/>
            <person name="Tsuchida S."/>
            <person name="Hunt J.C."/>
            <person name="Hashimoto J."/>
        </authorList>
    </citation>
    <scope>NUCLEOTIDE SEQUENCE [LARGE SCALE GENOMIC DNA]</scope>
    <source>
        <strain evidence="5 6">Myojin Knoll</strain>
    </source>
</reference>
<dbReference type="OrthoDB" id="8320584at2"/>
<feature type="compositionally biased region" description="Polar residues" evidence="2">
    <location>
        <begin position="619"/>
        <end position="635"/>
    </location>
</feature>
<dbReference type="Pfam" id="PF13205">
    <property type="entry name" value="Big_5"/>
    <property type="match status" value="1"/>
</dbReference>
<dbReference type="InterPro" id="IPR032812">
    <property type="entry name" value="SbsA_Ig"/>
</dbReference>